<dbReference type="RefSeq" id="WP_110997967.1">
    <property type="nucleotide sequence ID" value="NZ_QKTW01000009.1"/>
</dbReference>
<keyword evidence="4" id="KW-0560">Oxidoreductase</keyword>
<proteinExistence type="inferred from homology"/>
<evidence type="ECO:0000256" key="3">
    <source>
        <dbReference type="ARBA" id="ARBA00022630"/>
    </source>
</evidence>
<evidence type="ECO:0000313" key="7">
    <source>
        <dbReference type="Proteomes" id="UP000248745"/>
    </source>
</evidence>
<accession>A0A2W2ANF2</accession>
<name>A0A2W2ANF2_9BACT</name>
<keyword evidence="3" id="KW-0285">Flavoprotein</keyword>
<dbReference type="OrthoDB" id="9799943at2"/>
<dbReference type="PANTHER" id="PTHR13847:SF286">
    <property type="entry name" value="D-AMINO ACID DEHYDROGENASE"/>
    <property type="match status" value="1"/>
</dbReference>
<comment type="similarity">
    <text evidence="2">Belongs to the DadA oxidoreductase family.</text>
</comment>
<dbReference type="PANTHER" id="PTHR13847">
    <property type="entry name" value="SARCOSINE DEHYDROGENASE-RELATED"/>
    <property type="match status" value="1"/>
</dbReference>
<sequence>MHKTGIVIGAGIVGLAAARALAVRGYKVQVFERSAKAVGASVRNFGMIWPIGQKVNGLYDRAMLSRSIWQQICEEANIWYDPCGSLQMAYHDDEMNVISEFETANRSLRDCALLSPEATLAKSSFVNPDGLKGSLWSSSEIIVDAREAIAKLPDYLSEKYGVEFHFNKLVTSVEYPGVKVGSDVYEADEIFVCSGPDFETLYPELFATGITKCKLQMMRSAPYNHDIGAALCGGMTLAHYAAFEECTSLPALKKRIQEQYPDYVKYGIHVMIAQNGLNELVIGDSHEYGNTHDPFDKHFINKMILDYLATFTTFPGMEIAQTWHGIYPKLAKGTEIIMTPEDGVTVVNGLGGAGMTLSFGLLEQLIASRVPA</sequence>
<organism evidence="6 7">
    <name type="scientific">Taibaiella soli</name>
    <dbReference type="NCBI Taxonomy" id="1649169"/>
    <lineage>
        <taxon>Bacteria</taxon>
        <taxon>Pseudomonadati</taxon>
        <taxon>Bacteroidota</taxon>
        <taxon>Chitinophagia</taxon>
        <taxon>Chitinophagales</taxon>
        <taxon>Chitinophagaceae</taxon>
        <taxon>Taibaiella</taxon>
    </lineage>
</organism>
<dbReference type="GO" id="GO:0016491">
    <property type="term" value="F:oxidoreductase activity"/>
    <property type="evidence" value="ECO:0007669"/>
    <property type="project" value="UniProtKB-KW"/>
</dbReference>
<comment type="caution">
    <text evidence="6">The sequence shown here is derived from an EMBL/GenBank/DDBJ whole genome shotgun (WGS) entry which is preliminary data.</text>
</comment>
<comment type="cofactor">
    <cofactor evidence="1">
        <name>FAD</name>
        <dbReference type="ChEBI" id="CHEBI:57692"/>
    </cofactor>
</comment>
<dbReference type="AlphaFoldDB" id="A0A2W2ANF2"/>
<evidence type="ECO:0000256" key="2">
    <source>
        <dbReference type="ARBA" id="ARBA00009410"/>
    </source>
</evidence>
<dbReference type="SUPFAM" id="SSF51905">
    <property type="entry name" value="FAD/NAD(P)-binding domain"/>
    <property type="match status" value="1"/>
</dbReference>
<dbReference type="InterPro" id="IPR036188">
    <property type="entry name" value="FAD/NAD-bd_sf"/>
</dbReference>
<dbReference type="Gene3D" id="3.30.9.10">
    <property type="entry name" value="D-Amino Acid Oxidase, subunit A, domain 2"/>
    <property type="match status" value="1"/>
</dbReference>
<evidence type="ECO:0000259" key="5">
    <source>
        <dbReference type="Pfam" id="PF01266"/>
    </source>
</evidence>
<keyword evidence="7" id="KW-1185">Reference proteome</keyword>
<evidence type="ECO:0000256" key="1">
    <source>
        <dbReference type="ARBA" id="ARBA00001974"/>
    </source>
</evidence>
<reference evidence="6 7" key="1">
    <citation type="submission" date="2018-06" db="EMBL/GenBank/DDBJ databases">
        <title>Mucibacter soli gen. nov., sp. nov., a new member of the family Chitinophagaceae producing mucin.</title>
        <authorList>
            <person name="Kim M.-K."/>
            <person name="Park S."/>
            <person name="Kim T.-S."/>
            <person name="Joung Y."/>
            <person name="Han J.-H."/>
            <person name="Kim S.B."/>
        </authorList>
    </citation>
    <scope>NUCLEOTIDE SEQUENCE [LARGE SCALE GENOMIC DNA]</scope>
    <source>
        <strain evidence="6 7">R1-15</strain>
    </source>
</reference>
<dbReference type="Pfam" id="PF01266">
    <property type="entry name" value="DAO"/>
    <property type="match status" value="1"/>
</dbReference>
<dbReference type="EMBL" id="QKTW01000009">
    <property type="protein sequence ID" value="PZF73870.1"/>
    <property type="molecule type" value="Genomic_DNA"/>
</dbReference>
<dbReference type="InterPro" id="IPR017741">
    <property type="entry name" value="FAD-dependent_OxRdtase_HpnW"/>
</dbReference>
<dbReference type="InterPro" id="IPR006076">
    <property type="entry name" value="FAD-dep_OxRdtase"/>
</dbReference>
<dbReference type="GO" id="GO:0005737">
    <property type="term" value="C:cytoplasm"/>
    <property type="evidence" value="ECO:0007669"/>
    <property type="project" value="TreeGrafter"/>
</dbReference>
<dbReference type="Proteomes" id="UP000248745">
    <property type="component" value="Unassembled WGS sequence"/>
</dbReference>
<dbReference type="Gene3D" id="3.50.50.60">
    <property type="entry name" value="FAD/NAD(P)-binding domain"/>
    <property type="match status" value="1"/>
</dbReference>
<dbReference type="NCBIfam" id="TIGR03364">
    <property type="entry name" value="HpnW_proposed"/>
    <property type="match status" value="1"/>
</dbReference>
<gene>
    <name evidence="6" type="ORF">DN068_05880</name>
</gene>
<protein>
    <submittedName>
        <fullName evidence="6">TIGR03364 family FAD-dependent oxidoreductase</fullName>
    </submittedName>
</protein>
<feature type="domain" description="FAD dependent oxidoreductase" evidence="5">
    <location>
        <begin position="6"/>
        <end position="360"/>
    </location>
</feature>
<evidence type="ECO:0000313" key="6">
    <source>
        <dbReference type="EMBL" id="PZF73870.1"/>
    </source>
</evidence>
<evidence type="ECO:0000256" key="4">
    <source>
        <dbReference type="ARBA" id="ARBA00023002"/>
    </source>
</evidence>